<accession>A0A927H9G5</accession>
<gene>
    <name evidence="2" type="ORF">IEO70_04255</name>
</gene>
<evidence type="ECO:0000313" key="3">
    <source>
        <dbReference type="Proteomes" id="UP000602076"/>
    </source>
</evidence>
<feature type="compositionally biased region" description="Polar residues" evidence="1">
    <location>
        <begin position="37"/>
        <end position="73"/>
    </location>
</feature>
<evidence type="ECO:0000313" key="2">
    <source>
        <dbReference type="EMBL" id="MBD3107570.1"/>
    </source>
</evidence>
<feature type="region of interest" description="Disordered" evidence="1">
    <location>
        <begin position="33"/>
        <end position="78"/>
    </location>
</feature>
<organism evidence="2 3">
    <name type="scientific">Peribacillus faecalis</name>
    <dbReference type="NCBI Taxonomy" id="2772559"/>
    <lineage>
        <taxon>Bacteria</taxon>
        <taxon>Bacillati</taxon>
        <taxon>Bacillota</taxon>
        <taxon>Bacilli</taxon>
        <taxon>Bacillales</taxon>
        <taxon>Bacillaceae</taxon>
        <taxon>Peribacillus</taxon>
    </lineage>
</organism>
<dbReference type="AlphaFoldDB" id="A0A927H9G5"/>
<evidence type="ECO:0000256" key="1">
    <source>
        <dbReference type="SAM" id="MobiDB-lite"/>
    </source>
</evidence>
<keyword evidence="3" id="KW-1185">Reference proteome</keyword>
<name>A0A927H9G5_9BACI</name>
<dbReference type="RefSeq" id="WP_190997118.1">
    <property type="nucleotide sequence ID" value="NZ_JACXSI010000008.1"/>
</dbReference>
<sequence>MENKKNPDLIRGIAIAEENHERTMDNQINFYKEALKNAQNNSNQPTTHQGHHPQNNSSDGQNPLTKDSSSNNPAKKETMIDIFKKWFRKLFPSSQK</sequence>
<protein>
    <submittedName>
        <fullName evidence="2">Uncharacterized protein</fullName>
    </submittedName>
</protein>
<reference evidence="2" key="1">
    <citation type="submission" date="2020-09" db="EMBL/GenBank/DDBJ databases">
        <title>Bacillus faecalis sp. nov., a moderately halophilic bacterium isolated from cow faeces.</title>
        <authorList>
            <person name="Jiang L."/>
            <person name="Lee J."/>
        </authorList>
    </citation>
    <scope>NUCLEOTIDE SEQUENCE</scope>
    <source>
        <strain evidence="2">AGMB 02131</strain>
    </source>
</reference>
<dbReference type="EMBL" id="JACXSI010000008">
    <property type="protein sequence ID" value="MBD3107570.1"/>
    <property type="molecule type" value="Genomic_DNA"/>
</dbReference>
<dbReference type="Proteomes" id="UP000602076">
    <property type="component" value="Unassembled WGS sequence"/>
</dbReference>
<comment type="caution">
    <text evidence="2">The sequence shown here is derived from an EMBL/GenBank/DDBJ whole genome shotgun (WGS) entry which is preliminary data.</text>
</comment>
<proteinExistence type="predicted"/>